<keyword evidence="3" id="KW-1185">Reference proteome</keyword>
<dbReference type="Proteomes" id="UP001153069">
    <property type="component" value="Unassembled WGS sequence"/>
</dbReference>
<dbReference type="EMBL" id="CAICTM010000552">
    <property type="protein sequence ID" value="CAB9512746.1"/>
    <property type="molecule type" value="Genomic_DNA"/>
</dbReference>
<keyword evidence="2" id="KW-0808">Transferase</keyword>
<comment type="caution">
    <text evidence="2">The sequence shown here is derived from an EMBL/GenBank/DDBJ whole genome shotgun (WGS) entry which is preliminary data.</text>
</comment>
<evidence type="ECO:0000313" key="2">
    <source>
        <dbReference type="EMBL" id="CAB9512746.1"/>
    </source>
</evidence>
<evidence type="ECO:0000256" key="1">
    <source>
        <dbReference type="SAM" id="Phobius"/>
    </source>
</evidence>
<evidence type="ECO:0000313" key="3">
    <source>
        <dbReference type="Proteomes" id="UP001153069"/>
    </source>
</evidence>
<dbReference type="GO" id="GO:0016301">
    <property type="term" value="F:kinase activity"/>
    <property type="evidence" value="ECO:0007669"/>
    <property type="project" value="UniProtKB-KW"/>
</dbReference>
<sequence>MTFSPGIERQEPQQRDQGRILRRHRWFTASAIGMAILYVVGNFEARRMRVLLDEAENPGIAAKTNQKSDRAIVNPETEMEQCQHLPWSTSAFVRAVHDDPENVSLKTWTGPNSSAIPRLDSTLLSQAFGGKRVALIGDSTLFQTLQRLHQIIMLTKPSTEGNNNTAANQAEDDFLAKLSNTKTLTKTVRALDAEAGRRSKGSTRLVGMDALVEDVWYDHIMNAHIFWTGFRGYNMKDNCHGWKTQVWPKLHVERPDVIVANWGLHMLHHGIAPKRPCNVHQFIHYEEDWLETVLQVAREVGTKLLLFKTTNYICEERYPKQLQHGLADLAENTSTVVAKCITKIQKSNRRDGEHYNLTDDDMHRYCIEGAGTDHNVQLLNDRLRKFVERAQTRVPPGLTIAVCNDHDMESCPYTRVDDGSHYPKLQLPRIRMLAHMVHCLWADKKDTVRANQRTN</sequence>
<gene>
    <name evidence="2" type="ORF">SEMRO_553_G165250.1</name>
</gene>
<organism evidence="2 3">
    <name type="scientific">Seminavis robusta</name>
    <dbReference type="NCBI Taxonomy" id="568900"/>
    <lineage>
        <taxon>Eukaryota</taxon>
        <taxon>Sar</taxon>
        <taxon>Stramenopiles</taxon>
        <taxon>Ochrophyta</taxon>
        <taxon>Bacillariophyta</taxon>
        <taxon>Bacillariophyceae</taxon>
        <taxon>Bacillariophycidae</taxon>
        <taxon>Naviculales</taxon>
        <taxon>Naviculaceae</taxon>
        <taxon>Seminavis</taxon>
    </lineage>
</organism>
<proteinExistence type="predicted"/>
<name>A0A9N8E554_9STRA</name>
<dbReference type="AlphaFoldDB" id="A0A9N8E554"/>
<feature type="transmembrane region" description="Helical" evidence="1">
    <location>
        <begin position="26"/>
        <end position="43"/>
    </location>
</feature>
<keyword evidence="1" id="KW-1133">Transmembrane helix</keyword>
<keyword evidence="2" id="KW-0418">Kinase</keyword>
<keyword evidence="1" id="KW-0812">Transmembrane</keyword>
<accession>A0A9N8E554</accession>
<keyword evidence="1" id="KW-0472">Membrane</keyword>
<protein>
    <submittedName>
        <fullName evidence="2">Cyclin-Dependent Kinase</fullName>
    </submittedName>
</protein>
<reference evidence="2" key="1">
    <citation type="submission" date="2020-06" db="EMBL/GenBank/DDBJ databases">
        <authorList>
            <consortium name="Plant Systems Biology data submission"/>
        </authorList>
    </citation>
    <scope>NUCLEOTIDE SEQUENCE</scope>
    <source>
        <strain evidence="2">D6</strain>
    </source>
</reference>